<protein>
    <submittedName>
        <fullName evidence="2">Uncharacterized protein</fullName>
    </submittedName>
</protein>
<evidence type="ECO:0000313" key="2">
    <source>
        <dbReference type="EMBL" id="KAJ3576380.1"/>
    </source>
</evidence>
<feature type="region of interest" description="Disordered" evidence="1">
    <location>
        <begin position="1"/>
        <end position="42"/>
    </location>
</feature>
<dbReference type="EMBL" id="JANIEX010000013">
    <property type="protein sequence ID" value="KAJ3576380.1"/>
    <property type="molecule type" value="Genomic_DNA"/>
</dbReference>
<reference evidence="2" key="1">
    <citation type="submission" date="2022-07" db="EMBL/GenBank/DDBJ databases">
        <title>Genome Sequence of Leucocoprinus birnbaumii.</title>
        <authorList>
            <person name="Buettner E."/>
        </authorList>
    </citation>
    <scope>NUCLEOTIDE SEQUENCE</scope>
    <source>
        <strain evidence="2">VT141</strain>
    </source>
</reference>
<proteinExistence type="predicted"/>
<feature type="compositionally biased region" description="Basic residues" evidence="1">
    <location>
        <begin position="374"/>
        <end position="390"/>
    </location>
</feature>
<name>A0AAD5W1U6_9AGAR</name>
<feature type="compositionally biased region" description="Polar residues" evidence="1">
    <location>
        <begin position="1"/>
        <end position="12"/>
    </location>
</feature>
<dbReference type="AlphaFoldDB" id="A0AAD5W1U6"/>
<evidence type="ECO:0000256" key="1">
    <source>
        <dbReference type="SAM" id="MobiDB-lite"/>
    </source>
</evidence>
<feature type="compositionally biased region" description="Basic and acidic residues" evidence="1">
    <location>
        <begin position="30"/>
        <end position="42"/>
    </location>
</feature>
<organism evidence="2 3">
    <name type="scientific">Leucocoprinus birnbaumii</name>
    <dbReference type="NCBI Taxonomy" id="56174"/>
    <lineage>
        <taxon>Eukaryota</taxon>
        <taxon>Fungi</taxon>
        <taxon>Dikarya</taxon>
        <taxon>Basidiomycota</taxon>
        <taxon>Agaricomycotina</taxon>
        <taxon>Agaricomycetes</taxon>
        <taxon>Agaricomycetidae</taxon>
        <taxon>Agaricales</taxon>
        <taxon>Agaricineae</taxon>
        <taxon>Agaricaceae</taxon>
        <taxon>Leucocoprinus</taxon>
    </lineage>
</organism>
<feature type="region of interest" description="Disordered" evidence="1">
    <location>
        <begin position="338"/>
        <end position="414"/>
    </location>
</feature>
<gene>
    <name evidence="2" type="ORF">NP233_g485</name>
</gene>
<dbReference type="Proteomes" id="UP001213000">
    <property type="component" value="Unassembled WGS sequence"/>
</dbReference>
<comment type="caution">
    <text evidence="2">The sequence shown here is derived from an EMBL/GenBank/DDBJ whole genome shotgun (WGS) entry which is preliminary data.</text>
</comment>
<evidence type="ECO:0000313" key="3">
    <source>
        <dbReference type="Proteomes" id="UP001213000"/>
    </source>
</evidence>
<keyword evidence="3" id="KW-1185">Reference proteome</keyword>
<feature type="compositionally biased region" description="Basic and acidic residues" evidence="1">
    <location>
        <begin position="338"/>
        <end position="357"/>
    </location>
</feature>
<sequence>MEAQPLESTHATRNPLFPVIPPQTNIPKAKSKEEKNDTQSRKEALLEDYQAFFKWREDEIRELAKKHGKSEEHICKVVNNVTQLNRRRKGNVSNALVHYKAEEINEGLGPGERYSPTEICQAVKDDPDLQSLNDDELEELMKTFETDRLEWATGVRASNRAATQDFNRNSKLLHEEMAMMSRRMGAVGLAVFSRGHVSNTIKPTIFRTDSQILDFITDTFGMSPLEFSLKFDAWAVALDTRASPSNLPELQKECAKEIVNGLNKILNKKGVTMQYSKYEVEIRARYHIELRGWPQNIGCLCSPHAITTIQEIRRLQEALRSGECHWAAMTRHGVAELKENMKDAPRPPRKTQSDKGKPRGPHNKAMSGGDNGKGKQRGRNASPVRKKRKVMGGETMYKSNEFVHSSGEESGEED</sequence>
<accession>A0AAD5W1U6</accession>